<feature type="coiled-coil region" evidence="4">
    <location>
        <begin position="214"/>
        <end position="348"/>
    </location>
</feature>
<dbReference type="EMBL" id="QRCT01000013">
    <property type="protein sequence ID" value="RDU24400.1"/>
    <property type="molecule type" value="Genomic_DNA"/>
</dbReference>
<dbReference type="Pfam" id="PF25967">
    <property type="entry name" value="RND-MFP_C"/>
    <property type="match status" value="1"/>
</dbReference>
<evidence type="ECO:0000256" key="1">
    <source>
        <dbReference type="ARBA" id="ARBA00004196"/>
    </source>
</evidence>
<dbReference type="PANTHER" id="PTHR32347">
    <property type="entry name" value="EFFLUX SYSTEM COMPONENT YKNX-RELATED"/>
    <property type="match status" value="1"/>
</dbReference>
<dbReference type="InterPro" id="IPR006143">
    <property type="entry name" value="RND_pump_MFP"/>
</dbReference>
<evidence type="ECO:0000256" key="6">
    <source>
        <dbReference type="SAM" id="Phobius"/>
    </source>
</evidence>
<name>A0A371AY29_9FIRM</name>
<protein>
    <submittedName>
        <fullName evidence="8">Efflux RND transporter periplasmic adaptor subunit</fullName>
    </submittedName>
</protein>
<comment type="subcellular location">
    <subcellularLocation>
        <location evidence="1">Cell envelope</location>
    </subcellularLocation>
</comment>
<dbReference type="GO" id="GO:0030313">
    <property type="term" value="C:cell envelope"/>
    <property type="evidence" value="ECO:0007669"/>
    <property type="project" value="UniProtKB-SubCell"/>
</dbReference>
<dbReference type="InterPro" id="IPR058627">
    <property type="entry name" value="MdtA-like_C"/>
</dbReference>
<feature type="transmembrane region" description="Helical" evidence="6">
    <location>
        <begin position="20"/>
        <end position="42"/>
    </location>
</feature>
<reference evidence="8 9" key="1">
    <citation type="submission" date="2018-07" db="EMBL/GenBank/DDBJ databases">
        <title>Anaerosacharophilus polymeroproducens gen. nov. sp. nov., an anaerobic bacterium isolated from salt field.</title>
        <authorList>
            <person name="Kim W."/>
            <person name="Yang S.-H."/>
            <person name="Oh J."/>
            <person name="Lee J.-H."/>
            <person name="Kwon K.K."/>
        </authorList>
    </citation>
    <scope>NUCLEOTIDE SEQUENCE [LARGE SCALE GENOMIC DNA]</scope>
    <source>
        <strain evidence="8 9">MCWD5</strain>
    </source>
</reference>
<dbReference type="Proteomes" id="UP000255036">
    <property type="component" value="Unassembled WGS sequence"/>
</dbReference>
<organism evidence="8 9">
    <name type="scientific">Anaerosacchariphilus polymeriproducens</name>
    <dbReference type="NCBI Taxonomy" id="1812858"/>
    <lineage>
        <taxon>Bacteria</taxon>
        <taxon>Bacillati</taxon>
        <taxon>Bacillota</taxon>
        <taxon>Clostridia</taxon>
        <taxon>Lachnospirales</taxon>
        <taxon>Lachnospiraceae</taxon>
        <taxon>Anaerosacchariphilus</taxon>
    </lineage>
</organism>
<evidence type="ECO:0000256" key="5">
    <source>
        <dbReference type="SAM" id="MobiDB-lite"/>
    </source>
</evidence>
<dbReference type="Gene3D" id="2.40.420.20">
    <property type="match status" value="1"/>
</dbReference>
<feature type="domain" description="Multidrug resistance protein MdtA-like C-terminal permuted SH3" evidence="7">
    <location>
        <begin position="530"/>
        <end position="586"/>
    </location>
</feature>
<evidence type="ECO:0000313" key="8">
    <source>
        <dbReference type="EMBL" id="RDU24400.1"/>
    </source>
</evidence>
<evidence type="ECO:0000256" key="4">
    <source>
        <dbReference type="SAM" id="Coils"/>
    </source>
</evidence>
<dbReference type="AlphaFoldDB" id="A0A371AY29"/>
<dbReference type="Gene3D" id="1.10.287.470">
    <property type="entry name" value="Helix hairpin bin"/>
    <property type="match status" value="1"/>
</dbReference>
<keyword evidence="9" id="KW-1185">Reference proteome</keyword>
<proteinExistence type="inferred from homology"/>
<evidence type="ECO:0000256" key="3">
    <source>
        <dbReference type="ARBA" id="ARBA00023054"/>
    </source>
</evidence>
<accession>A0A371AY29</accession>
<dbReference type="Gene3D" id="2.40.50.100">
    <property type="match status" value="1"/>
</dbReference>
<dbReference type="RefSeq" id="WP_115481144.1">
    <property type="nucleotide sequence ID" value="NZ_QRCT01000013.1"/>
</dbReference>
<dbReference type="InterPro" id="IPR050465">
    <property type="entry name" value="UPF0194_transport"/>
</dbReference>
<keyword evidence="6" id="KW-0812">Transmembrane</keyword>
<sequence length="592" mass="63920">MKTKETSITICGHKIKKKFIFVGIGAFILFIAIILIIVKYTFAQDTSEEILMKETKVLKGNLTTGITESGNAALESVSLNYEASTSASKTTNSSTNSNTSTSETGSSSEKSENNSSDTNSNSEGASSTSSQTSESSLPNLVVEKVYVSTGDSVTSGKPIIKVTEDSYKATLNCLNDAISSAQMKVKNAEIVRESNQTAANSTLKENKAKSNLANEEYNNTVAKLAEAVSNAQEKLTETQTSISTYQYNIDNNTYDTEYKVSELKEQMDAKQQEVDKLLKKQENSSKDKAEEIAADLKKAKEELSTLKSNYSKAKTNAEKDLSEAKIKLAELQSNLTSLENALNEAVTEQKEGILEAEATLAQEKITANNASTLYDITMDGIDDDVEDAQENLENAKKDLNNFTELINTNGEILANCSGLVTAINYVAEDEISAGSTIATFGNSENITVTLDIDQEDIASITTESQVNVSFTAYPDVIYTAEVINISTTASSDNSSTVTYPVTIRITGDVSALYEGMTGNATFVTKELTDVVYVSNKAITKDQASSYVKLKKEDGTTEKVEVTTGFSDGSNVEIKDGLIEGDTVMIESQVNKK</sequence>
<evidence type="ECO:0000259" key="7">
    <source>
        <dbReference type="Pfam" id="PF25967"/>
    </source>
</evidence>
<evidence type="ECO:0000256" key="2">
    <source>
        <dbReference type="ARBA" id="ARBA00009477"/>
    </source>
</evidence>
<dbReference type="Gene3D" id="2.40.30.170">
    <property type="match status" value="1"/>
</dbReference>
<feature type="region of interest" description="Disordered" evidence="5">
    <location>
        <begin position="85"/>
        <end position="136"/>
    </location>
</feature>
<feature type="coiled-coil region" evidence="4">
    <location>
        <begin position="378"/>
        <end position="405"/>
    </location>
</feature>
<dbReference type="OrthoDB" id="1838785at2"/>
<dbReference type="NCBIfam" id="TIGR01730">
    <property type="entry name" value="RND_mfp"/>
    <property type="match status" value="1"/>
</dbReference>
<comment type="caution">
    <text evidence="8">The sequence shown here is derived from an EMBL/GenBank/DDBJ whole genome shotgun (WGS) entry which is preliminary data.</text>
</comment>
<evidence type="ECO:0000313" key="9">
    <source>
        <dbReference type="Proteomes" id="UP000255036"/>
    </source>
</evidence>
<keyword evidence="6" id="KW-1133">Transmembrane helix</keyword>
<dbReference type="GO" id="GO:0022857">
    <property type="term" value="F:transmembrane transporter activity"/>
    <property type="evidence" value="ECO:0007669"/>
    <property type="project" value="InterPro"/>
</dbReference>
<comment type="similarity">
    <text evidence="2">Belongs to the membrane fusion protein (MFP) (TC 8.A.1) family.</text>
</comment>
<keyword evidence="6" id="KW-0472">Membrane</keyword>
<dbReference type="GO" id="GO:0016020">
    <property type="term" value="C:membrane"/>
    <property type="evidence" value="ECO:0007669"/>
    <property type="project" value="InterPro"/>
</dbReference>
<keyword evidence="3 4" id="KW-0175">Coiled coil</keyword>
<gene>
    <name evidence="8" type="ORF">DWV06_05350</name>
</gene>